<dbReference type="Gene3D" id="3.50.50.60">
    <property type="entry name" value="FAD/NAD(P)-binding domain"/>
    <property type="match status" value="2"/>
</dbReference>
<evidence type="ECO:0000256" key="5">
    <source>
        <dbReference type="ARBA" id="ARBA00022490"/>
    </source>
</evidence>
<keyword evidence="5" id="KW-0963">Cytoplasm</keyword>
<name>A0ABV6C577_9ACTN</name>
<dbReference type="EMBL" id="JBHLYQ010000171">
    <property type="protein sequence ID" value="MFC0082855.1"/>
    <property type="molecule type" value="Genomic_DNA"/>
</dbReference>
<comment type="miscellaneous">
    <text evidence="13">The active site is a redox-active disulfide bond.</text>
</comment>
<dbReference type="RefSeq" id="WP_248109267.1">
    <property type="nucleotide sequence ID" value="NZ_JAKHEX010000030.1"/>
</dbReference>
<keyword evidence="11 13" id="KW-0676">Redox-active center</keyword>
<comment type="catalytic activity">
    <reaction evidence="12 13">
        <text>N(6)-[(R)-dihydrolipoyl]-L-lysyl-[protein] + NAD(+) = N(6)-[(R)-lipoyl]-L-lysyl-[protein] + NADH + H(+)</text>
        <dbReference type="Rhea" id="RHEA:15045"/>
        <dbReference type="Rhea" id="RHEA-COMP:10474"/>
        <dbReference type="Rhea" id="RHEA-COMP:10475"/>
        <dbReference type="ChEBI" id="CHEBI:15378"/>
        <dbReference type="ChEBI" id="CHEBI:57540"/>
        <dbReference type="ChEBI" id="CHEBI:57945"/>
        <dbReference type="ChEBI" id="CHEBI:83099"/>
        <dbReference type="ChEBI" id="CHEBI:83100"/>
        <dbReference type="EC" id="1.8.1.4"/>
    </reaction>
</comment>
<dbReference type="InterPro" id="IPR016156">
    <property type="entry name" value="FAD/NAD-linked_Rdtase_dimer_sf"/>
</dbReference>
<evidence type="ECO:0000313" key="16">
    <source>
        <dbReference type="EMBL" id="MFC0082855.1"/>
    </source>
</evidence>
<evidence type="ECO:0000256" key="12">
    <source>
        <dbReference type="ARBA" id="ARBA00049187"/>
    </source>
</evidence>
<dbReference type="Gene3D" id="3.30.390.30">
    <property type="match status" value="1"/>
</dbReference>
<comment type="cofactor">
    <cofactor evidence="13">
        <name>FAD</name>
        <dbReference type="ChEBI" id="CHEBI:57692"/>
    </cofactor>
    <text evidence="13">Binds 1 FAD per subunit.</text>
</comment>
<gene>
    <name evidence="16" type="primary">lpdA</name>
    <name evidence="16" type="ORF">ACFFRE_12010</name>
</gene>
<dbReference type="GO" id="GO:0004148">
    <property type="term" value="F:dihydrolipoyl dehydrogenase (NADH) activity"/>
    <property type="evidence" value="ECO:0007669"/>
    <property type="project" value="UniProtKB-EC"/>
</dbReference>
<dbReference type="PANTHER" id="PTHR22912">
    <property type="entry name" value="DISULFIDE OXIDOREDUCTASE"/>
    <property type="match status" value="1"/>
</dbReference>
<dbReference type="InterPro" id="IPR050151">
    <property type="entry name" value="Class-I_Pyr_Nuc-Dis_Oxidored"/>
</dbReference>
<evidence type="ECO:0000256" key="2">
    <source>
        <dbReference type="ARBA" id="ARBA00007532"/>
    </source>
</evidence>
<dbReference type="SUPFAM" id="SSF55424">
    <property type="entry name" value="FAD/NAD-linked reductases, dimerisation (C-terminal) domain"/>
    <property type="match status" value="1"/>
</dbReference>
<keyword evidence="6 13" id="KW-0285">Flavoprotein</keyword>
<evidence type="ECO:0000256" key="13">
    <source>
        <dbReference type="RuleBase" id="RU003692"/>
    </source>
</evidence>
<evidence type="ECO:0000313" key="17">
    <source>
        <dbReference type="Proteomes" id="UP001589788"/>
    </source>
</evidence>
<evidence type="ECO:0000259" key="14">
    <source>
        <dbReference type="Pfam" id="PF02852"/>
    </source>
</evidence>
<keyword evidence="10" id="KW-1015">Disulfide bond</keyword>
<dbReference type="InterPro" id="IPR036188">
    <property type="entry name" value="FAD/NAD-bd_sf"/>
</dbReference>
<evidence type="ECO:0000256" key="6">
    <source>
        <dbReference type="ARBA" id="ARBA00022630"/>
    </source>
</evidence>
<evidence type="ECO:0000256" key="3">
    <source>
        <dbReference type="ARBA" id="ARBA00012608"/>
    </source>
</evidence>
<dbReference type="EC" id="1.8.1.4" evidence="3 13"/>
<keyword evidence="17" id="KW-1185">Reference proteome</keyword>
<protein>
    <recommendedName>
        <fullName evidence="4 13">Dihydrolipoyl dehydrogenase</fullName>
        <ecNumber evidence="3 13">1.8.1.4</ecNumber>
    </recommendedName>
</protein>
<evidence type="ECO:0000256" key="10">
    <source>
        <dbReference type="ARBA" id="ARBA00023157"/>
    </source>
</evidence>
<evidence type="ECO:0000256" key="7">
    <source>
        <dbReference type="ARBA" id="ARBA00022827"/>
    </source>
</evidence>
<feature type="domain" description="Pyridine nucleotide-disulphide oxidoreductase dimerisation" evidence="14">
    <location>
        <begin position="346"/>
        <end position="457"/>
    </location>
</feature>
<dbReference type="Proteomes" id="UP001589788">
    <property type="component" value="Unassembled WGS sequence"/>
</dbReference>
<dbReference type="SUPFAM" id="SSF51905">
    <property type="entry name" value="FAD/NAD(P)-binding domain"/>
    <property type="match status" value="1"/>
</dbReference>
<dbReference type="NCBIfam" id="TIGR01350">
    <property type="entry name" value="lipoamide_DH"/>
    <property type="match status" value="1"/>
</dbReference>
<keyword evidence="9 13" id="KW-0520">NAD</keyword>
<dbReference type="PRINTS" id="PR00411">
    <property type="entry name" value="PNDRDTASEI"/>
</dbReference>
<comment type="caution">
    <text evidence="16">The sequence shown here is derived from an EMBL/GenBank/DDBJ whole genome shotgun (WGS) entry which is preliminary data.</text>
</comment>
<dbReference type="Pfam" id="PF02852">
    <property type="entry name" value="Pyr_redox_dim"/>
    <property type="match status" value="1"/>
</dbReference>
<dbReference type="PROSITE" id="PS00076">
    <property type="entry name" value="PYRIDINE_REDOX_1"/>
    <property type="match status" value="1"/>
</dbReference>
<accession>A0ABV6C577</accession>
<dbReference type="Pfam" id="PF07992">
    <property type="entry name" value="Pyr_redox_2"/>
    <property type="match status" value="1"/>
</dbReference>
<dbReference type="InterPro" id="IPR012999">
    <property type="entry name" value="Pyr_OxRdtase_I_AS"/>
</dbReference>
<dbReference type="InterPro" id="IPR001100">
    <property type="entry name" value="Pyr_nuc-diS_OxRdtase"/>
</dbReference>
<evidence type="ECO:0000256" key="4">
    <source>
        <dbReference type="ARBA" id="ARBA00016961"/>
    </source>
</evidence>
<dbReference type="PIRSF" id="PIRSF000350">
    <property type="entry name" value="Mercury_reductase_MerA"/>
    <property type="match status" value="1"/>
</dbReference>
<keyword evidence="8 13" id="KW-0560">Oxidoreductase</keyword>
<evidence type="ECO:0000256" key="9">
    <source>
        <dbReference type="ARBA" id="ARBA00023027"/>
    </source>
</evidence>
<sequence length="470" mass="49046">MATAGETVFDLVVLGGGPGGYATALYGASAGLRVAVVERDKVGGTCLHRGCIPAKELLETAAVYRTVSEAKEFGVLAEQPAIDFRTSQARKQKVVDQNYRGLQGLMAGRGITVVAGTGQLLPGRRVQVSGPDGTVEIAGQHVVLAAGSLPRSIPGFEVDGRVVLTSDEVLDLETLPRSVAVIGGGAIGCEFASMFADLGTQVTLLEAMPTLLPGCDEDVAAVVQRSFRRRGIAVHTGVQVHGHRPGPQGTTVAFGDGQEVQVDAVVVSVGRRPASEGLLTPGTGVQIDQRGYVVVDRWQRTGEPGVYAVGDIVATPQLAHVGFAEGIVAVKTILGEPADPVDYDRVPWCIYCQPEVAFAGLTEAAARQAGFDVVVKKDPFAGNSRARILGATEGLVKVVAERGPDGRAGRVLGVHLVGPWVTEQLGQGYLAVNWEATVDEVAAFVQPHPTLSESFGETMLALTGRGLHVG</sequence>
<feature type="domain" description="FAD/NAD(P)-binding" evidence="15">
    <location>
        <begin position="9"/>
        <end position="326"/>
    </location>
</feature>
<dbReference type="PANTHER" id="PTHR22912:SF217">
    <property type="entry name" value="DIHYDROLIPOYL DEHYDROGENASE"/>
    <property type="match status" value="1"/>
</dbReference>
<evidence type="ECO:0000256" key="1">
    <source>
        <dbReference type="ARBA" id="ARBA00004496"/>
    </source>
</evidence>
<reference evidence="16 17" key="1">
    <citation type="submission" date="2024-09" db="EMBL/GenBank/DDBJ databases">
        <authorList>
            <person name="Sun Q."/>
            <person name="Mori K."/>
        </authorList>
    </citation>
    <scope>NUCLEOTIDE SEQUENCE [LARGE SCALE GENOMIC DNA]</scope>
    <source>
        <strain evidence="16 17">JCM 15389</strain>
    </source>
</reference>
<dbReference type="InterPro" id="IPR023753">
    <property type="entry name" value="FAD/NAD-binding_dom"/>
</dbReference>
<dbReference type="PRINTS" id="PR00368">
    <property type="entry name" value="FADPNR"/>
</dbReference>
<evidence type="ECO:0000256" key="11">
    <source>
        <dbReference type="ARBA" id="ARBA00023284"/>
    </source>
</evidence>
<evidence type="ECO:0000259" key="15">
    <source>
        <dbReference type="Pfam" id="PF07992"/>
    </source>
</evidence>
<comment type="similarity">
    <text evidence="2 13">Belongs to the class-I pyridine nucleotide-disulfide oxidoreductase family.</text>
</comment>
<comment type="subcellular location">
    <subcellularLocation>
        <location evidence="1">Cytoplasm</location>
    </subcellularLocation>
</comment>
<proteinExistence type="inferred from homology"/>
<dbReference type="InterPro" id="IPR004099">
    <property type="entry name" value="Pyr_nucl-diS_OxRdtase_dimer"/>
</dbReference>
<organism evidence="16 17">
    <name type="scientific">Aciditerrimonas ferrireducens</name>
    <dbReference type="NCBI Taxonomy" id="667306"/>
    <lineage>
        <taxon>Bacteria</taxon>
        <taxon>Bacillati</taxon>
        <taxon>Actinomycetota</taxon>
        <taxon>Acidimicrobiia</taxon>
        <taxon>Acidimicrobiales</taxon>
        <taxon>Acidimicrobiaceae</taxon>
        <taxon>Aciditerrimonas</taxon>
    </lineage>
</organism>
<keyword evidence="7 13" id="KW-0274">FAD</keyword>
<evidence type="ECO:0000256" key="8">
    <source>
        <dbReference type="ARBA" id="ARBA00023002"/>
    </source>
</evidence>
<dbReference type="InterPro" id="IPR006258">
    <property type="entry name" value="Lipoamide_DH"/>
</dbReference>